<comment type="caution">
    <text evidence="1">The sequence shown here is derived from an EMBL/GenBank/DDBJ whole genome shotgun (WGS) entry which is preliminary data.</text>
</comment>
<proteinExistence type="predicted"/>
<reference evidence="1 2" key="1">
    <citation type="submission" date="2024-03" db="EMBL/GenBank/DDBJ databases">
        <title>Adaptation during the transition from Ophiocordyceps entomopathogen to insect associate is accompanied by gene loss and intensified selection.</title>
        <authorList>
            <person name="Ward C.M."/>
            <person name="Onetto C.A."/>
            <person name="Borneman A.R."/>
        </authorList>
    </citation>
    <scope>NUCLEOTIDE SEQUENCE [LARGE SCALE GENOMIC DNA]</scope>
    <source>
        <strain evidence="1">AWRI1</strain>
        <tissue evidence="1">Single Adult Female</tissue>
    </source>
</reference>
<evidence type="ECO:0000313" key="2">
    <source>
        <dbReference type="Proteomes" id="UP001367676"/>
    </source>
</evidence>
<evidence type="ECO:0000313" key="1">
    <source>
        <dbReference type="EMBL" id="KAK7602128.1"/>
    </source>
</evidence>
<keyword evidence="2" id="KW-1185">Reference proteome</keyword>
<gene>
    <name evidence="1" type="ORF">V9T40_009569</name>
</gene>
<sequence length="124" mass="14537">MRNRLVDDVRVEIDNLMNYAVRVIMACHEESRHAVDGRRLCPESSLKVVGSGTRGRTVIRSYRMRLIASPVYEFTNNVNRSDKLDETRTLQQTKCDSDILLQTAEVLQLRETDFRFFGRSRWKK</sequence>
<name>A0AAN9TQ81_9HEMI</name>
<protein>
    <submittedName>
        <fullName evidence="1">Uncharacterized protein</fullName>
    </submittedName>
</protein>
<accession>A0AAN9TQ81</accession>
<organism evidence="1 2">
    <name type="scientific">Parthenolecanium corni</name>
    <dbReference type="NCBI Taxonomy" id="536013"/>
    <lineage>
        <taxon>Eukaryota</taxon>
        <taxon>Metazoa</taxon>
        <taxon>Ecdysozoa</taxon>
        <taxon>Arthropoda</taxon>
        <taxon>Hexapoda</taxon>
        <taxon>Insecta</taxon>
        <taxon>Pterygota</taxon>
        <taxon>Neoptera</taxon>
        <taxon>Paraneoptera</taxon>
        <taxon>Hemiptera</taxon>
        <taxon>Sternorrhyncha</taxon>
        <taxon>Coccoidea</taxon>
        <taxon>Coccidae</taxon>
        <taxon>Parthenolecanium</taxon>
    </lineage>
</organism>
<dbReference type="EMBL" id="JBBCAQ010000010">
    <property type="protein sequence ID" value="KAK7602128.1"/>
    <property type="molecule type" value="Genomic_DNA"/>
</dbReference>
<dbReference type="AlphaFoldDB" id="A0AAN9TQ81"/>
<dbReference type="Proteomes" id="UP001367676">
    <property type="component" value="Unassembled WGS sequence"/>
</dbReference>